<sequence>MVFTSWFEGGLKAWNVAESLEAVMILWSIWKHRNELVWNSKQQDSNKVLSVAKLNYVDLVDARNKLVVAADSCVVGGVDKWTAPDFPFLKVSVDGALFSSHGSYGVGLVARTVAGIVMAARTLCKGGDLQPHIVEAIGVKEALSWSKANGWTSVIVDSDCLKVISDLQKQKYMVSPYGHILYDCRTLISDFDNISFKFVKRSANKVAHALAQTSLFEADCHFSRDSLPGVIASLVVDDLI</sequence>
<dbReference type="GO" id="GO:0003676">
    <property type="term" value="F:nucleic acid binding"/>
    <property type="evidence" value="ECO:0007669"/>
    <property type="project" value="InterPro"/>
</dbReference>
<reference evidence="2" key="1">
    <citation type="submission" date="2018-11" db="EMBL/GenBank/DDBJ databases">
        <authorList>
            <person name="Grassa J C."/>
        </authorList>
    </citation>
    <scope>NUCLEOTIDE SEQUENCE [LARGE SCALE GENOMIC DNA]</scope>
</reference>
<dbReference type="Gramene" id="evm.model.08.1341">
    <property type="protein sequence ID" value="cds.evm.model.08.1341"/>
    <property type="gene ID" value="evm.TU.08.1341"/>
</dbReference>
<name>A0A803Q8D5_CANSA</name>
<dbReference type="EMBL" id="UZAU01000708">
    <property type="status" value="NOT_ANNOTATED_CDS"/>
    <property type="molecule type" value="Genomic_DNA"/>
</dbReference>
<evidence type="ECO:0000313" key="2">
    <source>
        <dbReference type="EnsemblPlants" id="cds.evm.model.08.1341"/>
    </source>
</evidence>
<dbReference type="CDD" id="cd06222">
    <property type="entry name" value="RNase_H_like"/>
    <property type="match status" value="1"/>
</dbReference>
<dbReference type="PANTHER" id="PTHR47074:SF11">
    <property type="entry name" value="REVERSE TRANSCRIPTASE-LIKE PROTEIN"/>
    <property type="match status" value="1"/>
</dbReference>
<feature type="domain" description="RNase H type-1" evidence="1">
    <location>
        <begin position="93"/>
        <end position="213"/>
    </location>
</feature>
<keyword evidence="3" id="KW-1185">Reference proteome</keyword>
<dbReference type="PANTHER" id="PTHR47074">
    <property type="entry name" value="BNAC02G40300D PROTEIN"/>
    <property type="match status" value="1"/>
</dbReference>
<dbReference type="SUPFAM" id="SSF53098">
    <property type="entry name" value="Ribonuclease H-like"/>
    <property type="match status" value="1"/>
</dbReference>
<dbReference type="InterPro" id="IPR036397">
    <property type="entry name" value="RNaseH_sf"/>
</dbReference>
<dbReference type="InterPro" id="IPR002156">
    <property type="entry name" value="RNaseH_domain"/>
</dbReference>
<dbReference type="InterPro" id="IPR012337">
    <property type="entry name" value="RNaseH-like_sf"/>
</dbReference>
<dbReference type="Pfam" id="PF13456">
    <property type="entry name" value="RVT_3"/>
    <property type="match status" value="1"/>
</dbReference>
<dbReference type="Proteomes" id="UP000596661">
    <property type="component" value="Chromosome 8"/>
</dbReference>
<protein>
    <recommendedName>
        <fullName evidence="1">RNase H type-1 domain-containing protein</fullName>
    </recommendedName>
</protein>
<accession>A0A803Q8D5</accession>
<dbReference type="InterPro" id="IPR044730">
    <property type="entry name" value="RNase_H-like_dom_plant"/>
</dbReference>
<dbReference type="OMA" id="EADCHFS"/>
<evidence type="ECO:0000313" key="3">
    <source>
        <dbReference type="Proteomes" id="UP000596661"/>
    </source>
</evidence>
<dbReference type="Gene3D" id="3.30.420.10">
    <property type="entry name" value="Ribonuclease H-like superfamily/Ribonuclease H"/>
    <property type="match status" value="1"/>
</dbReference>
<evidence type="ECO:0000259" key="1">
    <source>
        <dbReference type="Pfam" id="PF13456"/>
    </source>
</evidence>
<proteinExistence type="predicted"/>
<dbReference type="GO" id="GO:0004523">
    <property type="term" value="F:RNA-DNA hybrid ribonuclease activity"/>
    <property type="evidence" value="ECO:0007669"/>
    <property type="project" value="InterPro"/>
</dbReference>
<organism evidence="2 3">
    <name type="scientific">Cannabis sativa</name>
    <name type="common">Hemp</name>
    <name type="synonym">Marijuana</name>
    <dbReference type="NCBI Taxonomy" id="3483"/>
    <lineage>
        <taxon>Eukaryota</taxon>
        <taxon>Viridiplantae</taxon>
        <taxon>Streptophyta</taxon>
        <taxon>Embryophyta</taxon>
        <taxon>Tracheophyta</taxon>
        <taxon>Spermatophyta</taxon>
        <taxon>Magnoliopsida</taxon>
        <taxon>eudicotyledons</taxon>
        <taxon>Gunneridae</taxon>
        <taxon>Pentapetalae</taxon>
        <taxon>rosids</taxon>
        <taxon>fabids</taxon>
        <taxon>Rosales</taxon>
        <taxon>Cannabaceae</taxon>
        <taxon>Cannabis</taxon>
    </lineage>
</organism>
<dbReference type="AlphaFoldDB" id="A0A803Q8D5"/>
<reference evidence="2" key="2">
    <citation type="submission" date="2021-03" db="UniProtKB">
        <authorList>
            <consortium name="EnsemblPlants"/>
        </authorList>
    </citation>
    <scope>IDENTIFICATION</scope>
</reference>
<dbReference type="InterPro" id="IPR052929">
    <property type="entry name" value="RNase_H-like_EbsB-rel"/>
</dbReference>
<dbReference type="EnsemblPlants" id="evm.model.08.1341">
    <property type="protein sequence ID" value="cds.evm.model.08.1341"/>
    <property type="gene ID" value="evm.TU.08.1341"/>
</dbReference>